<dbReference type="EMBL" id="JAZAVK010000086">
    <property type="protein sequence ID" value="KAK7425073.1"/>
    <property type="molecule type" value="Genomic_DNA"/>
</dbReference>
<evidence type="ECO:0000313" key="3">
    <source>
        <dbReference type="Proteomes" id="UP001498421"/>
    </source>
</evidence>
<organism evidence="2 3">
    <name type="scientific">Neonectria magnoliae</name>
    <dbReference type="NCBI Taxonomy" id="2732573"/>
    <lineage>
        <taxon>Eukaryota</taxon>
        <taxon>Fungi</taxon>
        <taxon>Dikarya</taxon>
        <taxon>Ascomycota</taxon>
        <taxon>Pezizomycotina</taxon>
        <taxon>Sordariomycetes</taxon>
        <taxon>Hypocreomycetidae</taxon>
        <taxon>Hypocreales</taxon>
        <taxon>Nectriaceae</taxon>
        <taxon>Neonectria</taxon>
    </lineage>
</organism>
<keyword evidence="3" id="KW-1185">Reference proteome</keyword>
<dbReference type="PANTHER" id="PTHR44942:SF10">
    <property type="entry name" value="METHYLTRANSFERASE TYPE 11 DOMAIN-CONTAINING PROTEIN"/>
    <property type="match status" value="1"/>
</dbReference>
<accession>A0ABR1HWL2</accession>
<dbReference type="Pfam" id="PF08241">
    <property type="entry name" value="Methyltransf_11"/>
    <property type="match status" value="1"/>
</dbReference>
<dbReference type="PANTHER" id="PTHR44942">
    <property type="entry name" value="METHYLTRANSF_11 DOMAIN-CONTAINING PROTEIN"/>
    <property type="match status" value="1"/>
</dbReference>
<protein>
    <recommendedName>
        <fullName evidence="1">Methyltransferase type 11 domain-containing protein</fullName>
    </recommendedName>
</protein>
<dbReference type="Proteomes" id="UP001498421">
    <property type="component" value="Unassembled WGS sequence"/>
</dbReference>
<proteinExistence type="predicted"/>
<dbReference type="InterPro" id="IPR013216">
    <property type="entry name" value="Methyltransf_11"/>
</dbReference>
<dbReference type="Gene3D" id="3.40.50.150">
    <property type="entry name" value="Vaccinia Virus protein VP39"/>
    <property type="match status" value="1"/>
</dbReference>
<comment type="caution">
    <text evidence="2">The sequence shown here is derived from an EMBL/GenBank/DDBJ whole genome shotgun (WGS) entry which is preliminary data.</text>
</comment>
<feature type="domain" description="Methyltransferase type 11" evidence="1">
    <location>
        <begin position="47"/>
        <end position="146"/>
    </location>
</feature>
<dbReference type="SUPFAM" id="SSF53335">
    <property type="entry name" value="S-adenosyl-L-methionine-dependent methyltransferases"/>
    <property type="match status" value="1"/>
</dbReference>
<gene>
    <name evidence="2" type="ORF">QQZ08_008349</name>
</gene>
<name>A0ABR1HWL2_9HYPO</name>
<dbReference type="InterPro" id="IPR029063">
    <property type="entry name" value="SAM-dependent_MTases_sf"/>
</dbReference>
<dbReference type="InterPro" id="IPR051052">
    <property type="entry name" value="Diverse_substrate_MTase"/>
</dbReference>
<sequence length="416" mass="46189">MSERTFRAYSQQQGKDYAQLRPDYNDSLYQAVLDFQRAGSGQFDTIIDIGCGPGTAVRKLAPHFKNAIGLDPSEGMISTARSLSTPEEGIRFEVSSAETLGSELETPIPEGSVDVITAATCAHWFDMPRFWERAAKVLKPGGTVAFWTGGSLRIDQSMADHVALQAVIDELDEQLEGYLLPGNFLTRDLYRRIPLPWTCPTPVSEFDESSFKRLEWNTGPASPSEGFFAKKQPLPPALIALMLGTASPVTRWREAHPEAVGTEQDVLRIMRRKLEKILHDSGVEEGAELIHASNILEEILMDVSRESKVLQVLEGQGSARWKQDKIASGFWSRISDELNALKMDTRGLPGDEGLEYALAKADFLNDPTIVLVQVFAISVMSLAYMDVAMEVDDVNWNTWFQSAVGMELNLNQMEPT</sequence>
<dbReference type="CDD" id="cd02440">
    <property type="entry name" value="AdoMet_MTases"/>
    <property type="match status" value="1"/>
</dbReference>
<evidence type="ECO:0000313" key="2">
    <source>
        <dbReference type="EMBL" id="KAK7425073.1"/>
    </source>
</evidence>
<evidence type="ECO:0000259" key="1">
    <source>
        <dbReference type="Pfam" id="PF08241"/>
    </source>
</evidence>
<reference evidence="2 3" key="1">
    <citation type="journal article" date="2025" name="Microbiol. Resour. Announc.">
        <title>Draft genome sequences for Neonectria magnoliae and Neonectria punicea, canker pathogens of Liriodendron tulipifera and Acer saccharum in West Virginia.</title>
        <authorList>
            <person name="Petronek H.M."/>
            <person name="Kasson M.T."/>
            <person name="Metheny A.M."/>
            <person name="Stauder C.M."/>
            <person name="Lovett B."/>
            <person name="Lynch S.C."/>
            <person name="Garnas J.R."/>
            <person name="Kasson L.R."/>
            <person name="Stajich J.E."/>
        </authorList>
    </citation>
    <scope>NUCLEOTIDE SEQUENCE [LARGE SCALE GENOMIC DNA]</scope>
    <source>
        <strain evidence="2 3">NRRL 64651</strain>
    </source>
</reference>